<dbReference type="GO" id="GO:0050661">
    <property type="term" value="F:NADP binding"/>
    <property type="evidence" value="ECO:0007669"/>
    <property type="project" value="InterPro"/>
</dbReference>
<dbReference type="InterPro" id="IPR051783">
    <property type="entry name" value="NAD(P)-dependent_oxidoreduct"/>
</dbReference>
<dbReference type="SUPFAM" id="SSF51735">
    <property type="entry name" value="NAD(P)-binding Rossmann-fold domains"/>
    <property type="match status" value="1"/>
</dbReference>
<dbReference type="PANTHER" id="PTHR48079">
    <property type="entry name" value="PROTEIN YEEZ"/>
    <property type="match status" value="1"/>
</dbReference>
<dbReference type="OrthoDB" id="751203at2"/>
<keyword evidence="3" id="KW-1185">Reference proteome</keyword>
<name>A0A2S7WAU5_9FLAO</name>
<accession>A0A2S7WAU5</accession>
<dbReference type="AlphaFoldDB" id="A0A2S7WAU5"/>
<comment type="caution">
    <text evidence="2">The sequence shown here is derived from an EMBL/GenBank/DDBJ whole genome shotgun (WGS) entry which is preliminary data.</text>
</comment>
<protein>
    <submittedName>
        <fullName evidence="2">dTDP-glucose 4,6-dehydratase</fullName>
    </submittedName>
</protein>
<feature type="domain" description="6-phosphogluconate dehydrogenase NADP-binding" evidence="1">
    <location>
        <begin position="3"/>
        <end position="112"/>
    </location>
</feature>
<dbReference type="PANTHER" id="PTHR48079:SF6">
    <property type="entry name" value="NAD(P)-BINDING DOMAIN-CONTAINING PROTEIN-RELATED"/>
    <property type="match status" value="1"/>
</dbReference>
<dbReference type="EMBL" id="MSCL01000001">
    <property type="protein sequence ID" value="PQJ74723.1"/>
    <property type="molecule type" value="Genomic_DNA"/>
</dbReference>
<proteinExistence type="predicted"/>
<evidence type="ECO:0000313" key="2">
    <source>
        <dbReference type="EMBL" id="PQJ74723.1"/>
    </source>
</evidence>
<evidence type="ECO:0000259" key="1">
    <source>
        <dbReference type="Pfam" id="PF03446"/>
    </source>
</evidence>
<dbReference type="GO" id="GO:0004029">
    <property type="term" value="F:aldehyde dehydrogenase (NAD+) activity"/>
    <property type="evidence" value="ECO:0007669"/>
    <property type="project" value="TreeGrafter"/>
</dbReference>
<sequence>MQKVSILGCGWLGKPLAISLISKGFLVKGSTTSEEKLKWLADENIIPFLVDISQEEISKDFLDASVLIIAITSKNESDFKRLISQIEKANIQKVIFISSTSVYPSLNKIMTENDATQEHPLAIIENLFRENTHFKTTIIRFSGLIGGVRHPANWFQNGRKIPQPNGFVNMIHLTDCIAIIEKIIQQNCFGETFNACSNHHPTRKDFYENARKTKNFEPPIFEENETLNWKIISSEKLQKTLNYQFLVDNMLWDSEFEI</sequence>
<gene>
    <name evidence="2" type="ORF">BTO13_05380</name>
</gene>
<dbReference type="Proteomes" id="UP000237608">
    <property type="component" value="Unassembled WGS sequence"/>
</dbReference>
<organism evidence="2 3">
    <name type="scientific">Polaribacter gangjinensis</name>
    <dbReference type="NCBI Taxonomy" id="574710"/>
    <lineage>
        <taxon>Bacteria</taxon>
        <taxon>Pseudomonadati</taxon>
        <taxon>Bacteroidota</taxon>
        <taxon>Flavobacteriia</taxon>
        <taxon>Flavobacteriales</taxon>
        <taxon>Flavobacteriaceae</taxon>
    </lineage>
</organism>
<dbReference type="RefSeq" id="WP_105045871.1">
    <property type="nucleotide sequence ID" value="NZ_CP150662.1"/>
</dbReference>
<dbReference type="Gene3D" id="3.40.50.720">
    <property type="entry name" value="NAD(P)-binding Rossmann-like Domain"/>
    <property type="match status" value="1"/>
</dbReference>
<evidence type="ECO:0000313" key="3">
    <source>
        <dbReference type="Proteomes" id="UP000237608"/>
    </source>
</evidence>
<dbReference type="GO" id="GO:0005737">
    <property type="term" value="C:cytoplasm"/>
    <property type="evidence" value="ECO:0007669"/>
    <property type="project" value="TreeGrafter"/>
</dbReference>
<dbReference type="InterPro" id="IPR036291">
    <property type="entry name" value="NAD(P)-bd_dom_sf"/>
</dbReference>
<reference evidence="2 3" key="1">
    <citation type="submission" date="2016-12" db="EMBL/GenBank/DDBJ databases">
        <title>Trade-off between light-utilization and light-protection in marine flavobacteria.</title>
        <authorList>
            <person name="Kumagai Y."/>
            <person name="Yoshizawa S."/>
            <person name="Kogure K."/>
            <person name="Iwasaki W."/>
        </authorList>
    </citation>
    <scope>NUCLEOTIDE SEQUENCE [LARGE SCALE GENOMIC DNA]</scope>
    <source>
        <strain evidence="2 3">KCTC 22729</strain>
    </source>
</reference>
<dbReference type="InterPro" id="IPR006115">
    <property type="entry name" value="6PGDH_NADP-bd"/>
</dbReference>
<dbReference type="Pfam" id="PF03446">
    <property type="entry name" value="NAD_binding_2"/>
    <property type="match status" value="1"/>
</dbReference>